<evidence type="ECO:0000256" key="1">
    <source>
        <dbReference type="SAM" id="MobiDB-lite"/>
    </source>
</evidence>
<accession>A0A915ERQ3</accession>
<organism evidence="2 3">
    <name type="scientific">Ditylenchus dipsaci</name>
    <dbReference type="NCBI Taxonomy" id="166011"/>
    <lineage>
        <taxon>Eukaryota</taxon>
        <taxon>Metazoa</taxon>
        <taxon>Ecdysozoa</taxon>
        <taxon>Nematoda</taxon>
        <taxon>Chromadorea</taxon>
        <taxon>Rhabditida</taxon>
        <taxon>Tylenchina</taxon>
        <taxon>Tylenchomorpha</taxon>
        <taxon>Sphaerularioidea</taxon>
        <taxon>Anguinidae</taxon>
        <taxon>Anguininae</taxon>
        <taxon>Ditylenchus</taxon>
    </lineage>
</organism>
<sequence>MNCHPYDSWQLPSTSECYNQAQSAKLSSAMENGRKLKSRTAKTSRRTQMEQQPDPESLIETMKMADEMNLINLVDEVDDLVLLEVDDDRKPGASHSGHLEEEDKMENKLLPRQAIIFDYTLQPVGCWKTKGCSCRP</sequence>
<dbReference type="Proteomes" id="UP000887574">
    <property type="component" value="Unplaced"/>
</dbReference>
<dbReference type="WBParaSite" id="jg8245.2">
    <property type="protein sequence ID" value="jg8245.2"/>
    <property type="gene ID" value="jg8245"/>
</dbReference>
<keyword evidence="2" id="KW-1185">Reference proteome</keyword>
<evidence type="ECO:0000313" key="2">
    <source>
        <dbReference type="Proteomes" id="UP000887574"/>
    </source>
</evidence>
<proteinExistence type="predicted"/>
<protein>
    <submittedName>
        <fullName evidence="3">Uncharacterized protein</fullName>
    </submittedName>
</protein>
<feature type="region of interest" description="Disordered" evidence="1">
    <location>
        <begin position="20"/>
        <end position="54"/>
    </location>
</feature>
<name>A0A915ERQ3_9BILA</name>
<feature type="compositionally biased region" description="Polar residues" evidence="1">
    <location>
        <begin position="20"/>
        <end position="30"/>
    </location>
</feature>
<evidence type="ECO:0000313" key="3">
    <source>
        <dbReference type="WBParaSite" id="jg8245.2"/>
    </source>
</evidence>
<dbReference type="AlphaFoldDB" id="A0A915ERQ3"/>
<reference evidence="3" key="1">
    <citation type="submission" date="2022-11" db="UniProtKB">
        <authorList>
            <consortium name="WormBaseParasite"/>
        </authorList>
    </citation>
    <scope>IDENTIFICATION</scope>
</reference>
<feature type="compositionally biased region" description="Basic residues" evidence="1">
    <location>
        <begin position="35"/>
        <end position="45"/>
    </location>
</feature>